<dbReference type="Gene3D" id="3.40.630.30">
    <property type="match status" value="1"/>
</dbReference>
<dbReference type="GO" id="GO:0016747">
    <property type="term" value="F:acyltransferase activity, transferring groups other than amino-acyl groups"/>
    <property type="evidence" value="ECO:0007669"/>
    <property type="project" value="InterPro"/>
</dbReference>
<dbReference type="OrthoDB" id="9797178at2"/>
<dbReference type="AlphaFoldDB" id="A0A446D0X5"/>
<dbReference type="PANTHER" id="PTHR43617">
    <property type="entry name" value="L-AMINO ACID N-ACETYLTRANSFERASE"/>
    <property type="match status" value="1"/>
</dbReference>
<dbReference type="InterPro" id="IPR000182">
    <property type="entry name" value="GNAT_dom"/>
</dbReference>
<dbReference type="PANTHER" id="PTHR43617:SF2">
    <property type="entry name" value="UPF0039 PROTEIN SLL0451"/>
    <property type="match status" value="1"/>
</dbReference>
<reference evidence="2 3" key="1">
    <citation type="submission" date="2018-07" db="EMBL/GenBank/DDBJ databases">
        <authorList>
            <person name="Peeters C."/>
        </authorList>
    </citation>
    <scope>NUCLEOTIDE SEQUENCE [LARGE SCALE GENOMIC DNA]</scope>
    <source>
        <strain evidence="2 3">LMG 30378</strain>
    </source>
</reference>
<evidence type="ECO:0000259" key="1">
    <source>
        <dbReference type="PROSITE" id="PS51186"/>
    </source>
</evidence>
<sequence>MQILPETPRDREAIFALTQDAFKDHPHSQGTEGRIIDSLREAGALTLSLAAWEDGNIVGHIAFSPVTVSDGSSDWYGLGPMAVRPDRQGRGIGAALLREGLARLRALGAAGCVVLGDPGYYGRFGFAQAGLKYPGVPPEYFMALAFTRPAQGEVAYHAAFSA</sequence>
<dbReference type="EMBL" id="UFQC01000064">
    <property type="protein sequence ID" value="SSW73779.1"/>
    <property type="molecule type" value="Genomic_DNA"/>
</dbReference>
<gene>
    <name evidence="2" type="ORF">AVE30378_06126</name>
</gene>
<dbReference type="Proteomes" id="UP000289465">
    <property type="component" value="Unassembled WGS sequence"/>
</dbReference>
<accession>A0A446D0X5</accession>
<dbReference type="CDD" id="cd04301">
    <property type="entry name" value="NAT_SF"/>
    <property type="match status" value="1"/>
</dbReference>
<feature type="domain" description="N-acetyltransferase" evidence="1">
    <location>
        <begin position="1"/>
        <end position="147"/>
    </location>
</feature>
<dbReference type="PROSITE" id="PS51186">
    <property type="entry name" value="GNAT"/>
    <property type="match status" value="1"/>
</dbReference>
<dbReference type="RefSeq" id="WP_129246839.1">
    <property type="nucleotide sequence ID" value="NZ_UFQC01000064.1"/>
</dbReference>
<evidence type="ECO:0000313" key="2">
    <source>
        <dbReference type="EMBL" id="SSW73779.1"/>
    </source>
</evidence>
<protein>
    <recommendedName>
        <fullName evidence="1">N-acetyltransferase domain-containing protein</fullName>
    </recommendedName>
</protein>
<evidence type="ECO:0000313" key="3">
    <source>
        <dbReference type="Proteomes" id="UP000289465"/>
    </source>
</evidence>
<organism evidence="2 3">
    <name type="scientific">Achromobacter veterisilvae</name>
    <dbReference type="NCBI Taxonomy" id="2069367"/>
    <lineage>
        <taxon>Bacteria</taxon>
        <taxon>Pseudomonadati</taxon>
        <taxon>Pseudomonadota</taxon>
        <taxon>Betaproteobacteria</taxon>
        <taxon>Burkholderiales</taxon>
        <taxon>Alcaligenaceae</taxon>
        <taxon>Achromobacter</taxon>
    </lineage>
</organism>
<dbReference type="Pfam" id="PF00583">
    <property type="entry name" value="Acetyltransf_1"/>
    <property type="match status" value="1"/>
</dbReference>
<dbReference type="InterPro" id="IPR050276">
    <property type="entry name" value="MshD_Acetyltransferase"/>
</dbReference>
<name>A0A446D0X5_9BURK</name>
<proteinExistence type="predicted"/>
<dbReference type="InterPro" id="IPR016181">
    <property type="entry name" value="Acyl_CoA_acyltransferase"/>
</dbReference>
<dbReference type="SUPFAM" id="SSF55729">
    <property type="entry name" value="Acyl-CoA N-acyltransferases (Nat)"/>
    <property type="match status" value="1"/>
</dbReference>